<dbReference type="GO" id="GO:0006364">
    <property type="term" value="P:rRNA processing"/>
    <property type="evidence" value="ECO:0007669"/>
    <property type="project" value="TreeGrafter"/>
</dbReference>
<accession>A0A452XYH4</accession>
<proteinExistence type="inferred from homology"/>
<dbReference type="PANTHER" id="PTHR14211:SF7">
    <property type="entry name" value="RIBOSOME BIOGENESIS PROTEIN NOP53"/>
    <property type="match status" value="1"/>
</dbReference>
<reference evidence="8" key="5">
    <citation type="journal article" date="2021" name="G3 (Bethesda)">
        <title>Aegilops tauschii genome assembly Aet v5.0 features greater sequence contiguity and improved annotation.</title>
        <authorList>
            <person name="Wang L."/>
            <person name="Zhu T."/>
            <person name="Rodriguez J.C."/>
            <person name="Deal K.R."/>
            <person name="Dubcovsky J."/>
            <person name="McGuire P.E."/>
            <person name="Lux T."/>
            <person name="Spannagl M."/>
            <person name="Mayer K.F.X."/>
            <person name="Baldrich P."/>
            <person name="Meyers B.C."/>
            <person name="Huo N."/>
            <person name="Gu Y.Q."/>
            <person name="Zhou H."/>
            <person name="Devos K.M."/>
            <person name="Bennetzen J.L."/>
            <person name="Unver T."/>
            <person name="Budak H."/>
            <person name="Gulick P.J."/>
            <person name="Galiba G."/>
            <person name="Kalapos B."/>
            <person name="Nelson D.R."/>
            <person name="Li P."/>
            <person name="You F.M."/>
            <person name="Luo M.C."/>
            <person name="Dvorak J."/>
        </authorList>
    </citation>
    <scope>NUCLEOTIDE SEQUENCE [LARGE SCALE GENOMIC DNA]</scope>
    <source>
        <strain evidence="8">cv. AL8/78</strain>
    </source>
</reference>
<evidence type="ECO:0000256" key="4">
    <source>
        <dbReference type="ARBA" id="ARBA00018339"/>
    </source>
</evidence>
<dbReference type="PANTHER" id="PTHR14211">
    <property type="entry name" value="GLIOMA SUPPRESSOR CANDIDATE REGION GENE 2"/>
    <property type="match status" value="1"/>
</dbReference>
<comment type="subcellular location">
    <subcellularLocation>
        <location evidence="1">Nucleus</location>
        <location evidence="1">Nucleolus</location>
    </subcellularLocation>
    <subcellularLocation>
        <location evidence="2">Nucleus</location>
        <location evidence="2">Nucleoplasm</location>
    </subcellularLocation>
</comment>
<dbReference type="AlphaFoldDB" id="A0A452XYH4"/>
<evidence type="ECO:0000256" key="1">
    <source>
        <dbReference type="ARBA" id="ARBA00004604"/>
    </source>
</evidence>
<evidence type="ECO:0000256" key="5">
    <source>
        <dbReference type="ARBA" id="ARBA00022517"/>
    </source>
</evidence>
<feature type="compositionally biased region" description="Basic residues" evidence="7">
    <location>
        <begin position="46"/>
        <end position="55"/>
    </location>
</feature>
<keyword evidence="6" id="KW-0539">Nucleus</keyword>
<reference evidence="9" key="2">
    <citation type="journal article" date="2017" name="Nat. Plants">
        <title>The Aegilops tauschii genome reveals multiple impacts of transposons.</title>
        <authorList>
            <person name="Zhao G."/>
            <person name="Zou C."/>
            <person name="Li K."/>
            <person name="Wang K."/>
            <person name="Li T."/>
            <person name="Gao L."/>
            <person name="Zhang X."/>
            <person name="Wang H."/>
            <person name="Yang Z."/>
            <person name="Liu X."/>
            <person name="Jiang W."/>
            <person name="Mao L."/>
            <person name="Kong X."/>
            <person name="Jiao Y."/>
            <person name="Jia J."/>
        </authorList>
    </citation>
    <scope>NUCLEOTIDE SEQUENCE [LARGE SCALE GENOMIC DNA]</scope>
    <source>
        <strain evidence="9">cv. AL8/78</strain>
    </source>
</reference>
<sequence length="132" mass="14063">PNNPNPTKARNPNNFPASPSKTLPAPPRRRRERASEQPAAMGKAAKSSRKGKKAWRSNISTDDIDEFYEKQTRDAHAGAAAIPSLPSDSLFFVDKPASASTSSAATASDPPPKGQSVNPSLFFFVLVCGLVV</sequence>
<keyword evidence="9" id="KW-1185">Reference proteome</keyword>
<dbReference type="GO" id="GO:0008097">
    <property type="term" value="F:5S rRNA binding"/>
    <property type="evidence" value="ECO:0007669"/>
    <property type="project" value="TreeGrafter"/>
</dbReference>
<dbReference type="Pfam" id="PF07767">
    <property type="entry name" value="Nop53"/>
    <property type="match status" value="1"/>
</dbReference>
<feature type="compositionally biased region" description="Polar residues" evidence="7">
    <location>
        <begin position="1"/>
        <end position="21"/>
    </location>
</feature>
<dbReference type="EnsemblPlants" id="AET1Gv20214300.1">
    <property type="protein sequence ID" value="AET1Gv20214300.1"/>
    <property type="gene ID" value="AET1Gv20214300"/>
</dbReference>
<comment type="similarity">
    <text evidence="3">Belongs to the NOP53 family.</text>
</comment>
<dbReference type="GO" id="GO:0005654">
    <property type="term" value="C:nucleoplasm"/>
    <property type="evidence" value="ECO:0007669"/>
    <property type="project" value="UniProtKB-SubCell"/>
</dbReference>
<dbReference type="GO" id="GO:0000027">
    <property type="term" value="P:ribosomal large subunit assembly"/>
    <property type="evidence" value="ECO:0007669"/>
    <property type="project" value="TreeGrafter"/>
</dbReference>
<dbReference type="InterPro" id="IPR011687">
    <property type="entry name" value="Nop53/GLTSCR2"/>
</dbReference>
<evidence type="ECO:0000313" key="9">
    <source>
        <dbReference type="Proteomes" id="UP000015105"/>
    </source>
</evidence>
<evidence type="ECO:0000313" key="8">
    <source>
        <dbReference type="EnsemblPlants" id="AET1Gv20214300.1"/>
    </source>
</evidence>
<evidence type="ECO:0000256" key="6">
    <source>
        <dbReference type="ARBA" id="ARBA00023242"/>
    </source>
</evidence>
<feature type="compositionally biased region" description="Low complexity" evidence="7">
    <location>
        <begin position="97"/>
        <end position="108"/>
    </location>
</feature>
<feature type="region of interest" description="Disordered" evidence="7">
    <location>
        <begin position="1"/>
        <end position="62"/>
    </location>
</feature>
<protein>
    <recommendedName>
        <fullName evidence="4">Ribosome biogenesis protein NOP53</fullName>
    </recommendedName>
</protein>
<keyword evidence="5" id="KW-0690">Ribosome biogenesis</keyword>
<dbReference type="GO" id="GO:0005730">
    <property type="term" value="C:nucleolus"/>
    <property type="evidence" value="ECO:0007669"/>
    <property type="project" value="UniProtKB-SubCell"/>
</dbReference>
<organism evidence="8 9">
    <name type="scientific">Aegilops tauschii subsp. strangulata</name>
    <name type="common">Goatgrass</name>
    <dbReference type="NCBI Taxonomy" id="200361"/>
    <lineage>
        <taxon>Eukaryota</taxon>
        <taxon>Viridiplantae</taxon>
        <taxon>Streptophyta</taxon>
        <taxon>Embryophyta</taxon>
        <taxon>Tracheophyta</taxon>
        <taxon>Spermatophyta</taxon>
        <taxon>Magnoliopsida</taxon>
        <taxon>Liliopsida</taxon>
        <taxon>Poales</taxon>
        <taxon>Poaceae</taxon>
        <taxon>BOP clade</taxon>
        <taxon>Pooideae</taxon>
        <taxon>Triticodae</taxon>
        <taxon>Triticeae</taxon>
        <taxon>Triticinae</taxon>
        <taxon>Aegilops</taxon>
    </lineage>
</organism>
<feature type="compositionally biased region" description="Low complexity" evidence="7">
    <location>
        <begin position="36"/>
        <end position="45"/>
    </location>
</feature>
<reference evidence="8" key="4">
    <citation type="submission" date="2019-03" db="UniProtKB">
        <authorList>
            <consortium name="EnsemblPlants"/>
        </authorList>
    </citation>
    <scope>IDENTIFICATION</scope>
</reference>
<evidence type="ECO:0000256" key="7">
    <source>
        <dbReference type="SAM" id="MobiDB-lite"/>
    </source>
</evidence>
<evidence type="ECO:0000256" key="2">
    <source>
        <dbReference type="ARBA" id="ARBA00004642"/>
    </source>
</evidence>
<evidence type="ECO:0000256" key="3">
    <source>
        <dbReference type="ARBA" id="ARBA00008838"/>
    </source>
</evidence>
<reference evidence="8" key="3">
    <citation type="journal article" date="2017" name="Nature">
        <title>Genome sequence of the progenitor of the wheat D genome Aegilops tauschii.</title>
        <authorList>
            <person name="Luo M.C."/>
            <person name="Gu Y.Q."/>
            <person name="Puiu D."/>
            <person name="Wang H."/>
            <person name="Twardziok S.O."/>
            <person name="Deal K.R."/>
            <person name="Huo N."/>
            <person name="Zhu T."/>
            <person name="Wang L."/>
            <person name="Wang Y."/>
            <person name="McGuire P.E."/>
            <person name="Liu S."/>
            <person name="Long H."/>
            <person name="Ramasamy R.K."/>
            <person name="Rodriguez J.C."/>
            <person name="Van S.L."/>
            <person name="Yuan L."/>
            <person name="Wang Z."/>
            <person name="Xia Z."/>
            <person name="Xiao L."/>
            <person name="Anderson O.D."/>
            <person name="Ouyang S."/>
            <person name="Liang Y."/>
            <person name="Zimin A.V."/>
            <person name="Pertea G."/>
            <person name="Qi P."/>
            <person name="Bennetzen J.L."/>
            <person name="Dai X."/>
            <person name="Dawson M.W."/>
            <person name="Muller H.G."/>
            <person name="Kugler K."/>
            <person name="Rivarola-Duarte L."/>
            <person name="Spannagl M."/>
            <person name="Mayer K.F.X."/>
            <person name="Lu F.H."/>
            <person name="Bevan M.W."/>
            <person name="Leroy P."/>
            <person name="Li P."/>
            <person name="You F.M."/>
            <person name="Sun Q."/>
            <person name="Liu Z."/>
            <person name="Lyons E."/>
            <person name="Wicker T."/>
            <person name="Salzberg S.L."/>
            <person name="Devos K.M."/>
            <person name="Dvorak J."/>
        </authorList>
    </citation>
    <scope>NUCLEOTIDE SEQUENCE [LARGE SCALE GENOMIC DNA]</scope>
    <source>
        <strain evidence="8">cv. AL8/78</strain>
    </source>
</reference>
<dbReference type="Gramene" id="AET1Gv20214300.1">
    <property type="protein sequence ID" value="AET1Gv20214300.1"/>
    <property type="gene ID" value="AET1Gv20214300"/>
</dbReference>
<name>A0A452XYH4_AEGTS</name>
<dbReference type="Proteomes" id="UP000015105">
    <property type="component" value="Chromosome 1D"/>
</dbReference>
<reference evidence="9" key="1">
    <citation type="journal article" date="2014" name="Science">
        <title>Ancient hybridizations among the ancestral genomes of bread wheat.</title>
        <authorList>
            <consortium name="International Wheat Genome Sequencing Consortium,"/>
            <person name="Marcussen T."/>
            <person name="Sandve S.R."/>
            <person name="Heier L."/>
            <person name="Spannagl M."/>
            <person name="Pfeifer M."/>
            <person name="Jakobsen K.S."/>
            <person name="Wulff B.B."/>
            <person name="Steuernagel B."/>
            <person name="Mayer K.F."/>
            <person name="Olsen O.A."/>
        </authorList>
    </citation>
    <scope>NUCLEOTIDE SEQUENCE [LARGE SCALE GENOMIC DNA]</scope>
    <source>
        <strain evidence="9">cv. AL8/78</strain>
    </source>
</reference>
<feature type="region of interest" description="Disordered" evidence="7">
    <location>
        <begin position="96"/>
        <end position="118"/>
    </location>
</feature>